<gene>
    <name evidence="2" type="ORF">PMEA_00035424</name>
</gene>
<comment type="caution">
    <text evidence="2">The sequence shown here is derived from an EMBL/GenBank/DDBJ whole genome shotgun (WGS) entry which is preliminary data.</text>
</comment>
<dbReference type="GO" id="GO:0008757">
    <property type="term" value="F:S-adenosylmethionine-dependent methyltransferase activity"/>
    <property type="evidence" value="ECO:0007669"/>
    <property type="project" value="InterPro"/>
</dbReference>
<feature type="domain" description="Methyltransferase type 11" evidence="1">
    <location>
        <begin position="80"/>
        <end position="174"/>
    </location>
</feature>
<dbReference type="CDD" id="cd02440">
    <property type="entry name" value="AdoMet_MTases"/>
    <property type="match status" value="1"/>
</dbReference>
<organism evidence="2 3">
    <name type="scientific">Pocillopora meandrina</name>
    <dbReference type="NCBI Taxonomy" id="46732"/>
    <lineage>
        <taxon>Eukaryota</taxon>
        <taxon>Metazoa</taxon>
        <taxon>Cnidaria</taxon>
        <taxon>Anthozoa</taxon>
        <taxon>Hexacorallia</taxon>
        <taxon>Scleractinia</taxon>
        <taxon>Astrocoeniina</taxon>
        <taxon>Pocilloporidae</taxon>
        <taxon>Pocillopora</taxon>
    </lineage>
</organism>
<name>A0AAU9Y090_9CNID</name>
<dbReference type="SUPFAM" id="SSF53335">
    <property type="entry name" value="S-adenosyl-L-methionine-dependent methyltransferases"/>
    <property type="match status" value="1"/>
</dbReference>
<evidence type="ECO:0000313" key="2">
    <source>
        <dbReference type="EMBL" id="CAH3163170.1"/>
    </source>
</evidence>
<dbReference type="Proteomes" id="UP001159428">
    <property type="component" value="Unassembled WGS sequence"/>
</dbReference>
<dbReference type="AlphaFoldDB" id="A0AAU9Y090"/>
<sequence length="227" mass="25284">MDENLLKAVLTKYFGEKTGNVTRETSKDELKCIYDERSGTYDQEILAVGAAFHKPLAKCLHNALKEVLKDKPKDQIKIMDAGAGTGLIGVELKKLDYTNLCALDISPGMLNEAKKKNVYNELICAPLSGQQIPQIKSGQFDALISGGALHEGRVSSSAFVEMIRMVRADGLLCFNIWEGQLGDYQEMMRQLEKDGKWICLSRETLPLFTAVDMPKECLGFVYKVLKN</sequence>
<keyword evidence="3" id="KW-1185">Reference proteome</keyword>
<proteinExistence type="predicted"/>
<dbReference type="InterPro" id="IPR013216">
    <property type="entry name" value="Methyltransf_11"/>
</dbReference>
<dbReference type="InterPro" id="IPR029063">
    <property type="entry name" value="SAM-dependent_MTases_sf"/>
</dbReference>
<dbReference type="Gene3D" id="3.40.50.150">
    <property type="entry name" value="Vaccinia Virus protein VP39"/>
    <property type="match status" value="1"/>
</dbReference>
<dbReference type="Pfam" id="PF08241">
    <property type="entry name" value="Methyltransf_11"/>
    <property type="match status" value="1"/>
</dbReference>
<evidence type="ECO:0000259" key="1">
    <source>
        <dbReference type="Pfam" id="PF08241"/>
    </source>
</evidence>
<reference evidence="2 3" key="1">
    <citation type="submission" date="2022-05" db="EMBL/GenBank/DDBJ databases">
        <authorList>
            <consortium name="Genoscope - CEA"/>
            <person name="William W."/>
        </authorList>
    </citation>
    <scope>NUCLEOTIDE SEQUENCE [LARGE SCALE GENOMIC DNA]</scope>
</reference>
<dbReference type="EMBL" id="CALNXJ010000090">
    <property type="protein sequence ID" value="CAH3163170.1"/>
    <property type="molecule type" value="Genomic_DNA"/>
</dbReference>
<accession>A0AAU9Y090</accession>
<evidence type="ECO:0000313" key="3">
    <source>
        <dbReference type="Proteomes" id="UP001159428"/>
    </source>
</evidence>
<protein>
    <recommendedName>
        <fullName evidence="1">Methyltransferase type 11 domain-containing protein</fullName>
    </recommendedName>
</protein>